<keyword evidence="6" id="KW-0902">Two-component regulatory system</keyword>
<dbReference type="SMART" id="SM00387">
    <property type="entry name" value="HATPase_c"/>
    <property type="match status" value="1"/>
</dbReference>
<dbReference type="PANTHER" id="PTHR43711:SF1">
    <property type="entry name" value="HISTIDINE KINASE 1"/>
    <property type="match status" value="1"/>
</dbReference>
<dbReference type="GO" id="GO:0000155">
    <property type="term" value="F:phosphorelay sensor kinase activity"/>
    <property type="evidence" value="ECO:0007669"/>
    <property type="project" value="InterPro"/>
</dbReference>
<dbReference type="InterPro" id="IPR003018">
    <property type="entry name" value="GAF"/>
</dbReference>
<keyword evidence="10" id="KW-1185">Reference proteome</keyword>
<dbReference type="SMART" id="SM00065">
    <property type="entry name" value="GAF"/>
    <property type="match status" value="2"/>
</dbReference>
<dbReference type="Pfam" id="PF00512">
    <property type="entry name" value="HisKA"/>
    <property type="match status" value="1"/>
</dbReference>
<evidence type="ECO:0000256" key="7">
    <source>
        <dbReference type="SAM" id="MobiDB-lite"/>
    </source>
</evidence>
<dbReference type="InterPro" id="IPR003661">
    <property type="entry name" value="HisK_dim/P_dom"/>
</dbReference>
<organism evidence="9 10">
    <name type="scientific">Halorubrum vacuolatum</name>
    <name type="common">Natronobacterium vacuolatum</name>
    <dbReference type="NCBI Taxonomy" id="63740"/>
    <lineage>
        <taxon>Archaea</taxon>
        <taxon>Methanobacteriati</taxon>
        <taxon>Methanobacteriota</taxon>
        <taxon>Stenosarchaea group</taxon>
        <taxon>Halobacteria</taxon>
        <taxon>Halobacteriales</taxon>
        <taxon>Haloferacaceae</taxon>
        <taxon>Halorubrum</taxon>
    </lineage>
</organism>
<dbReference type="EC" id="2.7.13.3" evidence="2"/>
<dbReference type="PROSITE" id="PS50109">
    <property type="entry name" value="HIS_KIN"/>
    <property type="match status" value="1"/>
</dbReference>
<sequence length="558" mass="60702">MENGSGGADDSDGADRTERDTGGAHSGDSTAHIDRLRALHHAATDLMAADGIDAVYATVVETARSVLGFDFCTVFTRVDDGYRVAASSHYREGTVLEMDGSILDRTFERDESMVVDDVKKSDTARPTRDSYRSALSVPIGGEAVLQTVATTPETYDRTDLELAELLALHADAAIVTHRSRGMILEQKRQITQLHDVAAEIGGCEDHGELFELLREASERILGFDWCSLYVIEDGRFVVAMASEASPVEPGDHPFPDGTSKAREVLETGESLLVEDVTEIEGARPTSDRMRAAMTVPVGTVGVFNAAHETPGAFDAGDLELAELLTEGVADAYARIDAQERLRRRTQELATQNERLDRFASTVSHDIRNPLNVAIGYTELAAETGDPDAFDRIRAAHDRIETMIKELLVLTRKDFPLEDRDAVPVAAHVREAWDSLHTAEATLQVTIPESYTVQAHPTLLSHVLENLLNNAITHNDSPITVTVEPIETDGRIRGFAVEDTGHGIAPDIRGKVFDHGYTTERGGTGFGLAIVEEFIEAHGWEISASESDGDGARFEIDTG</sequence>
<dbReference type="SUPFAM" id="SSF55874">
    <property type="entry name" value="ATPase domain of HSP90 chaperone/DNA topoisomerase II/histidine kinase"/>
    <property type="match status" value="1"/>
</dbReference>
<dbReference type="OrthoDB" id="8127at2157"/>
<dbReference type="InterPro" id="IPR036890">
    <property type="entry name" value="HATPase_C_sf"/>
</dbReference>
<evidence type="ECO:0000313" key="9">
    <source>
        <dbReference type="EMBL" id="SNR64367.1"/>
    </source>
</evidence>
<dbReference type="Pfam" id="PF13185">
    <property type="entry name" value="GAF_2"/>
    <property type="match status" value="2"/>
</dbReference>
<feature type="compositionally biased region" description="Basic and acidic residues" evidence="7">
    <location>
        <begin position="13"/>
        <end position="22"/>
    </location>
</feature>
<evidence type="ECO:0000313" key="10">
    <source>
        <dbReference type="Proteomes" id="UP000198397"/>
    </source>
</evidence>
<dbReference type="AlphaFoldDB" id="A0A238XZP7"/>
<accession>A0A238XZP7</accession>
<dbReference type="PANTHER" id="PTHR43711">
    <property type="entry name" value="TWO-COMPONENT HISTIDINE KINASE"/>
    <property type="match status" value="1"/>
</dbReference>
<feature type="domain" description="Histidine kinase" evidence="8">
    <location>
        <begin position="361"/>
        <end position="558"/>
    </location>
</feature>
<dbReference type="InterPro" id="IPR004358">
    <property type="entry name" value="Sig_transdc_His_kin-like_C"/>
</dbReference>
<dbReference type="InterPro" id="IPR036097">
    <property type="entry name" value="HisK_dim/P_sf"/>
</dbReference>
<gene>
    <name evidence="9" type="ORF">SAMN06264855_12625</name>
</gene>
<evidence type="ECO:0000256" key="3">
    <source>
        <dbReference type="ARBA" id="ARBA00022553"/>
    </source>
</evidence>
<dbReference type="SUPFAM" id="SSF55781">
    <property type="entry name" value="GAF domain-like"/>
    <property type="match status" value="2"/>
</dbReference>
<keyword evidence="3" id="KW-0597">Phosphoprotein</keyword>
<protein>
    <recommendedName>
        <fullName evidence="2">histidine kinase</fullName>
        <ecNumber evidence="2">2.7.13.3</ecNumber>
    </recommendedName>
</protein>
<dbReference type="InterPro" id="IPR003594">
    <property type="entry name" value="HATPase_dom"/>
</dbReference>
<keyword evidence="4" id="KW-0808">Transferase</keyword>
<name>A0A238XZP7_HALVU</name>
<evidence type="ECO:0000256" key="6">
    <source>
        <dbReference type="ARBA" id="ARBA00023012"/>
    </source>
</evidence>
<comment type="catalytic activity">
    <reaction evidence="1">
        <text>ATP + protein L-histidine = ADP + protein N-phospho-L-histidine.</text>
        <dbReference type="EC" id="2.7.13.3"/>
    </reaction>
</comment>
<dbReference type="InterPro" id="IPR005467">
    <property type="entry name" value="His_kinase_dom"/>
</dbReference>
<dbReference type="CDD" id="cd00082">
    <property type="entry name" value="HisKA"/>
    <property type="match status" value="1"/>
</dbReference>
<keyword evidence="5" id="KW-0418">Kinase</keyword>
<dbReference type="RefSeq" id="WP_089385863.1">
    <property type="nucleotide sequence ID" value="NZ_FZNQ01000026.1"/>
</dbReference>
<dbReference type="SUPFAM" id="SSF47384">
    <property type="entry name" value="Homodimeric domain of signal transducing histidine kinase"/>
    <property type="match status" value="1"/>
</dbReference>
<dbReference type="Proteomes" id="UP000198397">
    <property type="component" value="Unassembled WGS sequence"/>
</dbReference>
<dbReference type="InterPro" id="IPR029016">
    <property type="entry name" value="GAF-like_dom_sf"/>
</dbReference>
<feature type="region of interest" description="Disordered" evidence="7">
    <location>
        <begin position="1"/>
        <end position="29"/>
    </location>
</feature>
<dbReference type="Pfam" id="PF02518">
    <property type="entry name" value="HATPase_c"/>
    <property type="match status" value="1"/>
</dbReference>
<evidence type="ECO:0000256" key="4">
    <source>
        <dbReference type="ARBA" id="ARBA00022679"/>
    </source>
</evidence>
<dbReference type="InterPro" id="IPR050736">
    <property type="entry name" value="Sensor_HK_Regulatory"/>
</dbReference>
<dbReference type="Gene3D" id="3.30.450.40">
    <property type="match status" value="2"/>
</dbReference>
<dbReference type="EMBL" id="FZNQ01000026">
    <property type="protein sequence ID" value="SNR64367.1"/>
    <property type="molecule type" value="Genomic_DNA"/>
</dbReference>
<proteinExistence type="predicted"/>
<dbReference type="Gene3D" id="1.10.287.130">
    <property type="match status" value="1"/>
</dbReference>
<evidence type="ECO:0000259" key="8">
    <source>
        <dbReference type="PROSITE" id="PS50109"/>
    </source>
</evidence>
<reference evidence="9 10" key="1">
    <citation type="submission" date="2017-06" db="EMBL/GenBank/DDBJ databases">
        <authorList>
            <person name="Kim H.J."/>
            <person name="Triplett B.A."/>
        </authorList>
    </citation>
    <scope>NUCLEOTIDE SEQUENCE [LARGE SCALE GENOMIC DNA]</scope>
    <source>
        <strain evidence="9 10">DSM 8800</strain>
    </source>
</reference>
<evidence type="ECO:0000256" key="2">
    <source>
        <dbReference type="ARBA" id="ARBA00012438"/>
    </source>
</evidence>
<evidence type="ECO:0000256" key="5">
    <source>
        <dbReference type="ARBA" id="ARBA00022777"/>
    </source>
</evidence>
<evidence type="ECO:0000256" key="1">
    <source>
        <dbReference type="ARBA" id="ARBA00000085"/>
    </source>
</evidence>
<dbReference type="SMART" id="SM00388">
    <property type="entry name" value="HisKA"/>
    <property type="match status" value="1"/>
</dbReference>
<dbReference type="Gene3D" id="3.30.565.10">
    <property type="entry name" value="Histidine kinase-like ATPase, C-terminal domain"/>
    <property type="match status" value="1"/>
</dbReference>
<dbReference type="PRINTS" id="PR00344">
    <property type="entry name" value="BCTRLSENSOR"/>
</dbReference>